<dbReference type="Pfam" id="PF12804">
    <property type="entry name" value="NTP_transf_3"/>
    <property type="match status" value="1"/>
</dbReference>
<dbReference type="Gene3D" id="3.90.550.10">
    <property type="entry name" value="Spore Coat Polysaccharide Biosynthesis Protein SpsA, Chain A"/>
    <property type="match status" value="1"/>
</dbReference>
<sequence length="95" mass="9821">MLCDQPHVTPELLLQLAEAHTATGRPIVATAYAGTHGVPVFFAAEALPLCQQLPDSAGAGLLLKQRPELVATVSFPAGAIDVDTEAQYAALLAGE</sequence>
<comment type="caution">
    <text evidence="2">The sequence shown here is derived from an EMBL/GenBank/DDBJ whole genome shotgun (WGS) entry which is preliminary data.</text>
</comment>
<protein>
    <recommendedName>
        <fullName evidence="1">MobA-like NTP transferase domain-containing protein</fullName>
    </recommendedName>
</protein>
<gene>
    <name evidence="2" type="ORF">GCM10011378_16830</name>
</gene>
<organism evidence="2 3">
    <name type="scientific">Hymenobacter glacieicola</name>
    <dbReference type="NCBI Taxonomy" id="1562124"/>
    <lineage>
        <taxon>Bacteria</taxon>
        <taxon>Pseudomonadati</taxon>
        <taxon>Bacteroidota</taxon>
        <taxon>Cytophagia</taxon>
        <taxon>Cytophagales</taxon>
        <taxon>Hymenobacteraceae</taxon>
        <taxon>Hymenobacter</taxon>
    </lineage>
</organism>
<evidence type="ECO:0000259" key="1">
    <source>
        <dbReference type="Pfam" id="PF12804"/>
    </source>
</evidence>
<proteinExistence type="predicted"/>
<dbReference type="SUPFAM" id="SSF53448">
    <property type="entry name" value="Nucleotide-diphospho-sugar transferases"/>
    <property type="match status" value="1"/>
</dbReference>
<reference evidence="3" key="1">
    <citation type="journal article" date="2019" name="Int. J. Syst. Evol. Microbiol.">
        <title>The Global Catalogue of Microorganisms (GCM) 10K type strain sequencing project: providing services to taxonomists for standard genome sequencing and annotation.</title>
        <authorList>
            <consortium name="The Broad Institute Genomics Platform"/>
            <consortium name="The Broad Institute Genome Sequencing Center for Infectious Disease"/>
            <person name="Wu L."/>
            <person name="Ma J."/>
        </authorList>
    </citation>
    <scope>NUCLEOTIDE SEQUENCE [LARGE SCALE GENOMIC DNA]</scope>
    <source>
        <strain evidence="3">CGMCC 1.12990</strain>
    </source>
</reference>
<dbReference type="Proteomes" id="UP000601361">
    <property type="component" value="Unassembled WGS sequence"/>
</dbReference>
<name>A0ABQ1WQ74_9BACT</name>
<dbReference type="InterPro" id="IPR029044">
    <property type="entry name" value="Nucleotide-diphossugar_trans"/>
</dbReference>
<dbReference type="PANTHER" id="PTHR43777">
    <property type="entry name" value="MOLYBDENUM COFACTOR CYTIDYLYLTRANSFERASE"/>
    <property type="match status" value="1"/>
</dbReference>
<dbReference type="PANTHER" id="PTHR43777:SF1">
    <property type="entry name" value="MOLYBDENUM COFACTOR CYTIDYLYLTRANSFERASE"/>
    <property type="match status" value="1"/>
</dbReference>
<feature type="domain" description="MobA-like NTP transferase" evidence="1">
    <location>
        <begin position="1"/>
        <end position="66"/>
    </location>
</feature>
<evidence type="ECO:0000313" key="3">
    <source>
        <dbReference type="Proteomes" id="UP000601361"/>
    </source>
</evidence>
<accession>A0ABQ1WQ74</accession>
<dbReference type="EMBL" id="BMGS01000004">
    <property type="protein sequence ID" value="GGG41226.1"/>
    <property type="molecule type" value="Genomic_DNA"/>
</dbReference>
<dbReference type="InterPro" id="IPR025877">
    <property type="entry name" value="MobA-like_NTP_Trfase"/>
</dbReference>
<keyword evidence="3" id="KW-1185">Reference proteome</keyword>
<evidence type="ECO:0000313" key="2">
    <source>
        <dbReference type="EMBL" id="GGG41226.1"/>
    </source>
</evidence>